<reference evidence="1" key="1">
    <citation type="journal article" date="2010" name="BMC Genomics">
        <title>Transcriptome analysis of the sex pheromone gland of the noctuid moth Heliothis virescens.</title>
        <authorList>
            <person name="Vogel H."/>
            <person name="Heidel A.J."/>
            <person name="Heckel D.G."/>
            <person name="Groot A.T."/>
        </authorList>
    </citation>
    <scope>NUCLEOTIDE SEQUENCE</scope>
</reference>
<sequence>TDHSIEGKTGKFYRECAEYNFKFNFDKDVETKLWTVSEELVKARKPL</sequence>
<feature type="non-terminal residue" evidence="1">
    <location>
        <position position="1"/>
    </location>
</feature>
<evidence type="ECO:0000313" key="1">
    <source>
        <dbReference type="EMBL" id="ACX53731.1"/>
    </source>
</evidence>
<gene>
    <name evidence="1" type="ORF">hvpg0041</name>
</gene>
<proteinExistence type="evidence at transcript level"/>
<protein>
    <submittedName>
        <fullName evidence="1">Retinol dehydrogenase</fullName>
    </submittedName>
</protein>
<dbReference type="EMBL" id="EZ407169">
    <property type="protein sequence ID" value="ACX53731.1"/>
    <property type="molecule type" value="mRNA"/>
</dbReference>
<name>D2SNP0_HELVI</name>
<accession>D2SNP0</accession>
<dbReference type="AlphaFoldDB" id="D2SNP0"/>
<organism evidence="1">
    <name type="scientific">Heliothis virescens</name>
    <name type="common">Tobacco budworm moth</name>
    <dbReference type="NCBI Taxonomy" id="7102"/>
    <lineage>
        <taxon>Eukaryota</taxon>
        <taxon>Metazoa</taxon>
        <taxon>Ecdysozoa</taxon>
        <taxon>Arthropoda</taxon>
        <taxon>Hexapoda</taxon>
        <taxon>Insecta</taxon>
        <taxon>Pterygota</taxon>
        <taxon>Neoptera</taxon>
        <taxon>Endopterygota</taxon>
        <taxon>Lepidoptera</taxon>
        <taxon>Glossata</taxon>
        <taxon>Ditrysia</taxon>
        <taxon>Noctuoidea</taxon>
        <taxon>Noctuidae</taxon>
        <taxon>Heliothinae</taxon>
        <taxon>Heliothis</taxon>
    </lineage>
</organism>